<protein>
    <submittedName>
        <fullName evidence="1">Uncharacterized protein</fullName>
    </submittedName>
</protein>
<gene>
    <name evidence="1" type="ORF">M9H77_22154</name>
</gene>
<dbReference type="EMBL" id="CM044705">
    <property type="protein sequence ID" value="KAI5662831.1"/>
    <property type="molecule type" value="Genomic_DNA"/>
</dbReference>
<name>A0ACC0AQ28_CATRO</name>
<keyword evidence="2" id="KW-1185">Reference proteome</keyword>
<evidence type="ECO:0000313" key="1">
    <source>
        <dbReference type="EMBL" id="KAI5662831.1"/>
    </source>
</evidence>
<comment type="caution">
    <text evidence="1">The sequence shown here is derived from an EMBL/GenBank/DDBJ whole genome shotgun (WGS) entry which is preliminary data.</text>
</comment>
<organism evidence="1 2">
    <name type="scientific">Catharanthus roseus</name>
    <name type="common">Madagascar periwinkle</name>
    <name type="synonym">Vinca rosea</name>
    <dbReference type="NCBI Taxonomy" id="4058"/>
    <lineage>
        <taxon>Eukaryota</taxon>
        <taxon>Viridiplantae</taxon>
        <taxon>Streptophyta</taxon>
        <taxon>Embryophyta</taxon>
        <taxon>Tracheophyta</taxon>
        <taxon>Spermatophyta</taxon>
        <taxon>Magnoliopsida</taxon>
        <taxon>eudicotyledons</taxon>
        <taxon>Gunneridae</taxon>
        <taxon>Pentapetalae</taxon>
        <taxon>asterids</taxon>
        <taxon>lamiids</taxon>
        <taxon>Gentianales</taxon>
        <taxon>Apocynaceae</taxon>
        <taxon>Rauvolfioideae</taxon>
        <taxon>Vinceae</taxon>
        <taxon>Catharanthinae</taxon>
        <taxon>Catharanthus</taxon>
    </lineage>
</organism>
<proteinExistence type="predicted"/>
<sequence length="128" mass="14505">MSSKGPILGQPLHLQNLGVHDIIQFTTYNLLIDTESFLKFLDGCPIFILSLVSLLKGNTSTLLVSFPLLKWLDITFDDMNHYSDLIFNLNAPSLEYLNFGYYIIREFILNNLPILIEAYIDFGDGTIG</sequence>
<dbReference type="Proteomes" id="UP001060085">
    <property type="component" value="Linkage Group LG05"/>
</dbReference>
<reference evidence="2" key="1">
    <citation type="journal article" date="2023" name="Nat. Plants">
        <title>Single-cell RNA sequencing provides a high-resolution roadmap for understanding the multicellular compartmentation of specialized metabolism.</title>
        <authorList>
            <person name="Sun S."/>
            <person name="Shen X."/>
            <person name="Li Y."/>
            <person name="Li Y."/>
            <person name="Wang S."/>
            <person name="Li R."/>
            <person name="Zhang H."/>
            <person name="Shen G."/>
            <person name="Guo B."/>
            <person name="Wei J."/>
            <person name="Xu J."/>
            <person name="St-Pierre B."/>
            <person name="Chen S."/>
            <person name="Sun C."/>
        </authorList>
    </citation>
    <scope>NUCLEOTIDE SEQUENCE [LARGE SCALE GENOMIC DNA]</scope>
</reference>
<accession>A0ACC0AQ28</accession>
<evidence type="ECO:0000313" key="2">
    <source>
        <dbReference type="Proteomes" id="UP001060085"/>
    </source>
</evidence>